<dbReference type="InterPro" id="IPR020843">
    <property type="entry name" value="ER"/>
</dbReference>
<sequence>MRAVVRESYCDPDALQVCETEMPAPVAGEVLVRVRAAAVDHGTWHTITGLPFAARIVTGLRRPRVPVPGLDFAGEVAAVGAGVTRFRPGDEVFGSSEGALAEYLRAPVDRLAAKPPGISYAQAAAIPVSGCTAVQALRAVSVQRGQSVFVLGAGGGVGTFAVQLASAAGAHVTGVCGPAKAELVRKLGADEVVDYTRGDALGGARRWDAIVDTAGGRPLRRLRRALAPQGTLVIVGAEPAGGSGGGRILQGTQRQLAAMALSPFTRQRLVPLLSKVTPADLESLRAMAADGSLTPVVDRTFPLVEVPAAIRYLRAGHATGKVVVTI</sequence>
<dbReference type="RefSeq" id="WP_308711245.1">
    <property type="nucleotide sequence ID" value="NZ_JAVHUY010000004.1"/>
</dbReference>
<keyword evidence="3" id="KW-1185">Reference proteome</keyword>
<dbReference type="Gene3D" id="3.40.50.720">
    <property type="entry name" value="NAD(P)-binding Rossmann-like Domain"/>
    <property type="match status" value="1"/>
</dbReference>
<dbReference type="PANTHER" id="PTHR44013">
    <property type="entry name" value="ZINC-TYPE ALCOHOL DEHYDROGENASE-LIKE PROTEIN C16A3.02C"/>
    <property type="match status" value="1"/>
</dbReference>
<dbReference type="Gene3D" id="3.90.180.10">
    <property type="entry name" value="Medium-chain alcohol dehydrogenases, catalytic domain"/>
    <property type="match status" value="1"/>
</dbReference>
<dbReference type="InterPro" id="IPR011032">
    <property type="entry name" value="GroES-like_sf"/>
</dbReference>
<evidence type="ECO:0000259" key="1">
    <source>
        <dbReference type="SMART" id="SM00829"/>
    </source>
</evidence>
<dbReference type="PANTHER" id="PTHR44013:SF1">
    <property type="entry name" value="ZINC-TYPE ALCOHOL DEHYDROGENASE-LIKE PROTEIN C16A3.02C"/>
    <property type="match status" value="1"/>
</dbReference>
<organism evidence="2 3">
    <name type="scientific">Phytohabitans maris</name>
    <dbReference type="NCBI Taxonomy" id="3071409"/>
    <lineage>
        <taxon>Bacteria</taxon>
        <taxon>Bacillati</taxon>
        <taxon>Actinomycetota</taxon>
        <taxon>Actinomycetes</taxon>
        <taxon>Micromonosporales</taxon>
        <taxon>Micromonosporaceae</taxon>
    </lineage>
</organism>
<evidence type="ECO:0000313" key="2">
    <source>
        <dbReference type="EMBL" id="MDQ7903969.1"/>
    </source>
</evidence>
<name>A0ABU0ZC11_9ACTN</name>
<protein>
    <submittedName>
        <fullName evidence="2">NAD(P)-dependent alcohol dehydrogenase</fullName>
    </submittedName>
</protein>
<gene>
    <name evidence="2" type="ORF">RB614_05460</name>
</gene>
<comment type="caution">
    <text evidence="2">The sequence shown here is derived from an EMBL/GenBank/DDBJ whole genome shotgun (WGS) entry which is preliminary data.</text>
</comment>
<dbReference type="InterPro" id="IPR052733">
    <property type="entry name" value="Chloroplast_QOR"/>
</dbReference>
<feature type="domain" description="Enoyl reductase (ER)" evidence="1">
    <location>
        <begin position="10"/>
        <end position="324"/>
    </location>
</feature>
<dbReference type="SUPFAM" id="SSF51735">
    <property type="entry name" value="NAD(P)-binding Rossmann-fold domains"/>
    <property type="match status" value="1"/>
</dbReference>
<dbReference type="Proteomes" id="UP001230908">
    <property type="component" value="Unassembled WGS sequence"/>
</dbReference>
<dbReference type="InterPro" id="IPR036291">
    <property type="entry name" value="NAD(P)-bd_dom_sf"/>
</dbReference>
<dbReference type="SMART" id="SM00829">
    <property type="entry name" value="PKS_ER"/>
    <property type="match status" value="1"/>
</dbReference>
<evidence type="ECO:0000313" key="3">
    <source>
        <dbReference type="Proteomes" id="UP001230908"/>
    </source>
</evidence>
<dbReference type="CDD" id="cd08267">
    <property type="entry name" value="MDR1"/>
    <property type="match status" value="1"/>
</dbReference>
<accession>A0ABU0ZC11</accession>
<dbReference type="SUPFAM" id="SSF50129">
    <property type="entry name" value="GroES-like"/>
    <property type="match status" value="1"/>
</dbReference>
<dbReference type="EMBL" id="JAVHUY010000004">
    <property type="protein sequence ID" value="MDQ7903969.1"/>
    <property type="molecule type" value="Genomic_DNA"/>
</dbReference>
<dbReference type="InterPro" id="IPR013154">
    <property type="entry name" value="ADH-like_N"/>
</dbReference>
<dbReference type="Pfam" id="PF13602">
    <property type="entry name" value="ADH_zinc_N_2"/>
    <property type="match status" value="1"/>
</dbReference>
<reference evidence="2 3" key="1">
    <citation type="submission" date="2023-08" db="EMBL/GenBank/DDBJ databases">
        <title>Phytohabitans sansha sp. nov., isolated from marine sediment.</title>
        <authorList>
            <person name="Zhao Y."/>
            <person name="Yi K."/>
        </authorList>
    </citation>
    <scope>NUCLEOTIDE SEQUENCE [LARGE SCALE GENOMIC DNA]</scope>
    <source>
        <strain evidence="2 3">ZYX-F-186</strain>
    </source>
</reference>
<dbReference type="Pfam" id="PF08240">
    <property type="entry name" value="ADH_N"/>
    <property type="match status" value="1"/>
</dbReference>
<proteinExistence type="predicted"/>